<keyword evidence="1" id="KW-0812">Transmembrane</keyword>
<reference evidence="3" key="1">
    <citation type="submission" date="2019-08" db="EMBL/GenBank/DDBJ databases">
        <title>Limnoglobus roseus gen. nov., sp. nov., a novel freshwater planctomycete with a giant genome from the family Gemmataceae.</title>
        <authorList>
            <person name="Kulichevskaya I.S."/>
            <person name="Naumoff D.G."/>
            <person name="Miroshnikov K."/>
            <person name="Ivanova A."/>
            <person name="Philippov D.A."/>
            <person name="Hakobyan A."/>
            <person name="Rijpstra I.C."/>
            <person name="Sinninghe Damste J.S."/>
            <person name="Liesack W."/>
            <person name="Dedysh S.N."/>
        </authorList>
    </citation>
    <scope>NUCLEOTIDE SEQUENCE [LARGE SCALE GENOMIC DNA]</scope>
    <source>
        <strain evidence="3">PX52</strain>
    </source>
</reference>
<dbReference type="EMBL" id="CP042425">
    <property type="protein sequence ID" value="QEL16594.1"/>
    <property type="molecule type" value="Genomic_DNA"/>
</dbReference>
<evidence type="ECO:0000313" key="3">
    <source>
        <dbReference type="Proteomes" id="UP000324974"/>
    </source>
</evidence>
<dbReference type="KEGG" id="lrs:PX52LOC_03554"/>
<dbReference type="RefSeq" id="WP_149111305.1">
    <property type="nucleotide sequence ID" value="NZ_CP042425.1"/>
</dbReference>
<dbReference type="AlphaFoldDB" id="A0A5C1AHI7"/>
<evidence type="ECO:0000313" key="2">
    <source>
        <dbReference type="EMBL" id="QEL16594.1"/>
    </source>
</evidence>
<evidence type="ECO:0000256" key="1">
    <source>
        <dbReference type="SAM" id="Phobius"/>
    </source>
</evidence>
<dbReference type="Proteomes" id="UP000324974">
    <property type="component" value="Chromosome"/>
</dbReference>
<sequence length="183" mass="20678">MPRTSRCPTCDTNVKVPDAAKRGSFVRCPSCEETFQPPFLKPVTVVDEEEEDYDPETAEAFGMRAHQNGEPPKTRADHAKEQVRRQVNRAHRTAAEQRAHKPHRGWFEGIEGFFLASAIALGIGVPAMYFGVKQTAQYSEKGAAVVLVVAFFAMVVFYFWLVRQLKTGRVGWLDYLFGVPRRD</sequence>
<feature type="transmembrane region" description="Helical" evidence="1">
    <location>
        <begin position="142"/>
        <end position="161"/>
    </location>
</feature>
<keyword evidence="1" id="KW-0472">Membrane</keyword>
<gene>
    <name evidence="2" type="ORF">PX52LOC_03554</name>
</gene>
<organism evidence="2 3">
    <name type="scientific">Limnoglobus roseus</name>
    <dbReference type="NCBI Taxonomy" id="2598579"/>
    <lineage>
        <taxon>Bacteria</taxon>
        <taxon>Pseudomonadati</taxon>
        <taxon>Planctomycetota</taxon>
        <taxon>Planctomycetia</taxon>
        <taxon>Gemmatales</taxon>
        <taxon>Gemmataceae</taxon>
        <taxon>Limnoglobus</taxon>
    </lineage>
</organism>
<keyword evidence="1" id="KW-1133">Transmembrane helix</keyword>
<name>A0A5C1AHI7_9BACT</name>
<feature type="transmembrane region" description="Helical" evidence="1">
    <location>
        <begin position="110"/>
        <end position="130"/>
    </location>
</feature>
<proteinExistence type="predicted"/>
<dbReference type="OrthoDB" id="292474at2"/>
<keyword evidence="3" id="KW-1185">Reference proteome</keyword>
<accession>A0A5C1AHI7</accession>
<protein>
    <submittedName>
        <fullName evidence="2">Uncharacterized protein</fullName>
    </submittedName>
</protein>
<dbReference type="Gene3D" id="2.20.28.160">
    <property type="match status" value="1"/>
</dbReference>